<dbReference type="PROSITE" id="PS00237">
    <property type="entry name" value="G_PROTEIN_RECEP_F1_1"/>
    <property type="match status" value="1"/>
</dbReference>
<keyword evidence="3 7" id="KW-1133">Transmembrane helix</keyword>
<reference evidence="10" key="1">
    <citation type="submission" date="2025-08" db="UniProtKB">
        <authorList>
            <consortium name="RefSeq"/>
        </authorList>
    </citation>
    <scope>IDENTIFICATION</scope>
</reference>
<evidence type="ECO:0000313" key="9">
    <source>
        <dbReference type="Proteomes" id="UP000694845"/>
    </source>
</evidence>
<feature type="transmembrane region" description="Helical" evidence="7">
    <location>
        <begin position="36"/>
        <end position="61"/>
    </location>
</feature>
<keyword evidence="2 5" id="KW-0812">Transmembrane</keyword>
<dbReference type="OMA" id="WYSEYLL"/>
<keyword evidence="4 7" id="KW-0472">Membrane</keyword>
<keyword evidence="5" id="KW-0675">Receptor</keyword>
<evidence type="ECO:0000313" key="10">
    <source>
        <dbReference type="RefSeq" id="XP_022082661.1"/>
    </source>
</evidence>
<dbReference type="GeneID" id="110974977"/>
<feature type="domain" description="G-protein coupled receptors family 1 profile" evidence="8">
    <location>
        <begin position="52"/>
        <end position="337"/>
    </location>
</feature>
<feature type="transmembrane region" description="Helical" evidence="7">
    <location>
        <begin position="280"/>
        <end position="299"/>
    </location>
</feature>
<comment type="similarity">
    <text evidence="5">Belongs to the G-protein coupled receptor 1 family.</text>
</comment>
<keyword evidence="9" id="KW-1185">Reference proteome</keyword>
<dbReference type="InterPro" id="IPR017452">
    <property type="entry name" value="GPCR_Rhodpsn_7TM"/>
</dbReference>
<feature type="region of interest" description="Disordered" evidence="6">
    <location>
        <begin position="243"/>
        <end position="266"/>
    </location>
</feature>
<evidence type="ECO:0000256" key="5">
    <source>
        <dbReference type="RuleBase" id="RU000688"/>
    </source>
</evidence>
<dbReference type="OrthoDB" id="5966748at2759"/>
<dbReference type="CDD" id="cd00637">
    <property type="entry name" value="7tm_classA_rhodopsin-like"/>
    <property type="match status" value="1"/>
</dbReference>
<evidence type="ECO:0000256" key="3">
    <source>
        <dbReference type="ARBA" id="ARBA00022989"/>
    </source>
</evidence>
<dbReference type="AlphaFoldDB" id="A0A8B7XRR0"/>
<dbReference type="GO" id="GO:0004930">
    <property type="term" value="F:G protein-coupled receptor activity"/>
    <property type="evidence" value="ECO:0007669"/>
    <property type="project" value="UniProtKB-KW"/>
</dbReference>
<feature type="region of interest" description="Disordered" evidence="6">
    <location>
        <begin position="1"/>
        <end position="21"/>
    </location>
</feature>
<evidence type="ECO:0000256" key="4">
    <source>
        <dbReference type="ARBA" id="ARBA00023136"/>
    </source>
</evidence>
<feature type="transmembrane region" description="Helical" evidence="7">
    <location>
        <begin position="197"/>
        <end position="221"/>
    </location>
</feature>
<feature type="transmembrane region" description="Helical" evidence="7">
    <location>
        <begin position="156"/>
        <end position="177"/>
    </location>
</feature>
<feature type="transmembrane region" description="Helical" evidence="7">
    <location>
        <begin position="73"/>
        <end position="92"/>
    </location>
</feature>
<feature type="compositionally biased region" description="Low complexity" evidence="6">
    <location>
        <begin position="247"/>
        <end position="259"/>
    </location>
</feature>
<dbReference type="PRINTS" id="PR00237">
    <property type="entry name" value="GPCRRHODOPSN"/>
</dbReference>
<dbReference type="GO" id="GO:0016020">
    <property type="term" value="C:membrane"/>
    <property type="evidence" value="ECO:0007669"/>
    <property type="project" value="UniProtKB-SubCell"/>
</dbReference>
<dbReference type="PROSITE" id="PS50262">
    <property type="entry name" value="G_PROTEIN_RECEP_F1_2"/>
    <property type="match status" value="1"/>
</dbReference>
<dbReference type="PANTHER" id="PTHR45698">
    <property type="entry name" value="TRACE AMINE-ASSOCIATED RECEPTOR 19N-RELATED"/>
    <property type="match status" value="1"/>
</dbReference>
<dbReference type="InterPro" id="IPR000276">
    <property type="entry name" value="GPCR_Rhodpsn"/>
</dbReference>
<dbReference type="RefSeq" id="XP_022082661.1">
    <property type="nucleotide sequence ID" value="XM_022226969.1"/>
</dbReference>
<dbReference type="Gene3D" id="1.20.1070.10">
    <property type="entry name" value="Rhodopsin 7-helix transmembrane proteins"/>
    <property type="match status" value="1"/>
</dbReference>
<organism evidence="9 10">
    <name type="scientific">Acanthaster planci</name>
    <name type="common">Crown-of-thorns starfish</name>
    <dbReference type="NCBI Taxonomy" id="133434"/>
    <lineage>
        <taxon>Eukaryota</taxon>
        <taxon>Metazoa</taxon>
        <taxon>Echinodermata</taxon>
        <taxon>Eleutherozoa</taxon>
        <taxon>Asterozoa</taxon>
        <taxon>Asteroidea</taxon>
        <taxon>Valvatacea</taxon>
        <taxon>Valvatida</taxon>
        <taxon>Acanthasteridae</taxon>
        <taxon>Acanthaster</taxon>
    </lineage>
</organism>
<evidence type="ECO:0000256" key="1">
    <source>
        <dbReference type="ARBA" id="ARBA00004370"/>
    </source>
</evidence>
<evidence type="ECO:0000256" key="2">
    <source>
        <dbReference type="ARBA" id="ARBA00022692"/>
    </source>
</evidence>
<name>A0A8B7XRR0_ACAPL</name>
<dbReference type="PANTHER" id="PTHR45698:SF1">
    <property type="entry name" value="TRACE AMINE-ASSOCIATED RECEPTOR 13C-LIKE"/>
    <property type="match status" value="1"/>
</dbReference>
<evidence type="ECO:0000256" key="6">
    <source>
        <dbReference type="SAM" id="MobiDB-lite"/>
    </source>
</evidence>
<feature type="transmembrane region" description="Helical" evidence="7">
    <location>
        <begin position="319"/>
        <end position="339"/>
    </location>
</feature>
<dbReference type="Pfam" id="PF00001">
    <property type="entry name" value="7tm_1"/>
    <property type="match status" value="1"/>
</dbReference>
<gene>
    <name evidence="10" type="primary">LOC110974977</name>
</gene>
<evidence type="ECO:0000256" key="7">
    <source>
        <dbReference type="SAM" id="Phobius"/>
    </source>
</evidence>
<evidence type="ECO:0000259" key="8">
    <source>
        <dbReference type="PROSITE" id="PS50262"/>
    </source>
</evidence>
<sequence>MEDLSHATLRNSTAPPVPHPPGMDVLGTSLYSTDPAALTGVNVLIGTLGVLGNGTVIVVYLANPKMTRPLTSLFIFHQSIIDLISSFIFLAIRLDRWRPLLSGSLAGFACKVWYSEYLLWVLVMTSTLNLLLVSLERYVCIAHSVFHRNHVTRRKAKVSMLIAWLFSLVYQTYWAVVSIAVDGKCEPQWISEAMQRFFGILTFFLEYLIPLVLMTFAYASIISRLNQRRRVSALYVARSTNSEMMPDTSASDSASARTAKPNPPRSATARIDMFSEAKRNVAKTLCIVFATYVTCWTPTELEYLVYNLGGSLDFQGTFHRVTVVLVLCNICVNPIIYALKYRDFQKNLRRMLASCCDRLTRRHLTSHSGPEMEEFHLNNLKHSPIPPKRTYQAHNLGMSE</sequence>
<protein>
    <submittedName>
        <fullName evidence="10">Alpha-1B adrenergic receptor-like</fullName>
    </submittedName>
</protein>
<proteinExistence type="inferred from homology"/>
<keyword evidence="5" id="KW-0807">Transducer</keyword>
<accession>A0A8B7XRR0</accession>
<feature type="transmembrane region" description="Helical" evidence="7">
    <location>
        <begin position="117"/>
        <end position="135"/>
    </location>
</feature>
<dbReference type="SUPFAM" id="SSF81321">
    <property type="entry name" value="Family A G protein-coupled receptor-like"/>
    <property type="match status" value="1"/>
</dbReference>
<comment type="subcellular location">
    <subcellularLocation>
        <location evidence="1">Membrane</location>
    </subcellularLocation>
</comment>
<dbReference type="Proteomes" id="UP000694845">
    <property type="component" value="Unplaced"/>
</dbReference>
<keyword evidence="5" id="KW-0297">G-protein coupled receptor</keyword>
<dbReference type="KEGG" id="aplc:110974977"/>